<dbReference type="PANTHER" id="PTHR30246">
    <property type="entry name" value="2-KETO-3-DEOXY-6-PHOSPHOGLUCONATE ALDOLASE"/>
    <property type="match status" value="1"/>
</dbReference>
<protein>
    <submittedName>
        <fullName evidence="6">Bifunctional 4-hydroxy-2-oxoglutarate aldolase/2-dehydro-3-deoxy-phosphogluconate aldolase</fullName>
    </submittedName>
</protein>
<keyword evidence="4" id="KW-0456">Lyase</keyword>
<evidence type="ECO:0000256" key="4">
    <source>
        <dbReference type="ARBA" id="ARBA00023239"/>
    </source>
</evidence>
<dbReference type="CDD" id="cd00452">
    <property type="entry name" value="KDPG_aldolase"/>
    <property type="match status" value="1"/>
</dbReference>
<evidence type="ECO:0000256" key="2">
    <source>
        <dbReference type="ARBA" id="ARBA00006906"/>
    </source>
</evidence>
<dbReference type="AlphaFoldDB" id="A0A5D0IKT9"/>
<dbReference type="Gene3D" id="3.20.20.70">
    <property type="entry name" value="Aldolase class I"/>
    <property type="match status" value="1"/>
</dbReference>
<dbReference type="Proteomes" id="UP000323930">
    <property type="component" value="Unassembled WGS sequence"/>
</dbReference>
<evidence type="ECO:0000313" key="6">
    <source>
        <dbReference type="EMBL" id="TYA84184.1"/>
    </source>
</evidence>
<reference evidence="6 7" key="1">
    <citation type="submission" date="2019-08" db="EMBL/GenBank/DDBJ databases">
        <title>Seonamhaeicola sediminis sp. nov., isolated from marine sediment.</title>
        <authorList>
            <person name="Cao W.R."/>
        </authorList>
    </citation>
    <scope>NUCLEOTIDE SEQUENCE [LARGE SCALE GENOMIC DNA]</scope>
    <source>
        <strain evidence="6 7">B011</strain>
    </source>
</reference>
<sequence length="215" mass="22734">MFSCMSRKEISEVIAKEKLVVVIRLQDQKDVAGVINSLIEGGIKVLEVTSNTPGFVEEIAKARALYPDVLIGAGTVINTKIAQKAVDAGAQFLVTPNTNPKVIEVAHSNNIPVLMGALTPTEVCDAAEANADFVKLFPADIMGIPYFKSIKAPLSHTKLLAVGGIDLETVKDWFLGGAAGIGIAGALTSKVSSQEDLLAVKERAAQFVAEVKKYG</sequence>
<comment type="similarity">
    <text evidence="2">Belongs to the KHG/KDPG aldolase family.</text>
</comment>
<evidence type="ECO:0000256" key="5">
    <source>
        <dbReference type="ARBA" id="ARBA00023277"/>
    </source>
</evidence>
<name>A0A5D0IKT9_9FLAO</name>
<keyword evidence="5" id="KW-0119">Carbohydrate metabolism</keyword>
<accession>A0A5D0IKT9</accession>
<evidence type="ECO:0000313" key="7">
    <source>
        <dbReference type="Proteomes" id="UP000323930"/>
    </source>
</evidence>
<evidence type="ECO:0000256" key="1">
    <source>
        <dbReference type="ARBA" id="ARBA00004761"/>
    </source>
</evidence>
<dbReference type="EMBL" id="VSDQ01000409">
    <property type="protein sequence ID" value="TYA84184.1"/>
    <property type="molecule type" value="Genomic_DNA"/>
</dbReference>
<comment type="caution">
    <text evidence="6">The sequence shown here is derived from an EMBL/GenBank/DDBJ whole genome shotgun (WGS) entry which is preliminary data.</text>
</comment>
<dbReference type="InterPro" id="IPR000887">
    <property type="entry name" value="Aldlse_KDPG_KHG"/>
</dbReference>
<evidence type="ECO:0000256" key="3">
    <source>
        <dbReference type="ARBA" id="ARBA00011233"/>
    </source>
</evidence>
<dbReference type="Pfam" id="PF01081">
    <property type="entry name" value="Aldolase"/>
    <property type="match status" value="1"/>
</dbReference>
<proteinExistence type="inferred from homology"/>
<dbReference type="GO" id="GO:0016829">
    <property type="term" value="F:lyase activity"/>
    <property type="evidence" value="ECO:0007669"/>
    <property type="project" value="UniProtKB-KW"/>
</dbReference>
<dbReference type="InterPro" id="IPR013785">
    <property type="entry name" value="Aldolase_TIM"/>
</dbReference>
<comment type="pathway">
    <text evidence="1">Carbohydrate acid metabolism.</text>
</comment>
<dbReference type="SUPFAM" id="SSF51569">
    <property type="entry name" value="Aldolase"/>
    <property type="match status" value="1"/>
</dbReference>
<dbReference type="PANTHER" id="PTHR30246:SF1">
    <property type="entry name" value="2-DEHYDRO-3-DEOXY-6-PHOSPHOGALACTONATE ALDOLASE-RELATED"/>
    <property type="match status" value="1"/>
</dbReference>
<dbReference type="OrthoDB" id="9802667at2"/>
<comment type="subunit">
    <text evidence="3">Homotrimer.</text>
</comment>
<keyword evidence="7" id="KW-1185">Reference proteome</keyword>
<organism evidence="6 7">
    <name type="scientific">Seonamhaeicola marinus</name>
    <dbReference type="NCBI Taxonomy" id="1912246"/>
    <lineage>
        <taxon>Bacteria</taxon>
        <taxon>Pseudomonadati</taxon>
        <taxon>Bacteroidota</taxon>
        <taxon>Flavobacteriia</taxon>
        <taxon>Flavobacteriales</taxon>
        <taxon>Flavobacteriaceae</taxon>
    </lineage>
</organism>
<gene>
    <name evidence="6" type="ORF">FUA24_05895</name>
</gene>